<sequence length="87" mass="8817">MSVRVKHAFVSTKADGDDPSVVRPSDWNADHALLLAGPALVGRASDGDGAAAELHVASGLALDATAGLSAHSTRGRVLAATRNLQGF</sequence>
<proteinExistence type="predicted"/>
<comment type="caution">
    <text evidence="1">The sequence shown here is derived from an EMBL/GenBank/DDBJ whole genome shotgun (WGS) entry which is preliminary data.</text>
</comment>
<keyword evidence="2" id="KW-1185">Reference proteome</keyword>
<evidence type="ECO:0000313" key="2">
    <source>
        <dbReference type="Proteomes" id="UP000586093"/>
    </source>
</evidence>
<protein>
    <submittedName>
        <fullName evidence="1">Uncharacterized protein</fullName>
    </submittedName>
</protein>
<evidence type="ECO:0000313" key="1">
    <source>
        <dbReference type="EMBL" id="MBB1161463.1"/>
    </source>
</evidence>
<dbReference type="AlphaFoldDB" id="A0A839HI09"/>
<dbReference type="RefSeq" id="WP_182662272.1">
    <property type="nucleotide sequence ID" value="NZ_JACIVI010000001.1"/>
</dbReference>
<accession>A0A839HI09</accession>
<organism evidence="1 2">
    <name type="scientific">Aquariibacter albus</name>
    <dbReference type="NCBI Taxonomy" id="2759899"/>
    <lineage>
        <taxon>Bacteria</taxon>
        <taxon>Pseudomonadati</taxon>
        <taxon>Pseudomonadota</taxon>
        <taxon>Betaproteobacteria</taxon>
        <taxon>Burkholderiales</taxon>
        <taxon>Sphaerotilaceae</taxon>
        <taxon>Aquariibacter</taxon>
    </lineage>
</organism>
<dbReference type="EMBL" id="JACIVI010000001">
    <property type="protein sequence ID" value="MBB1161463.1"/>
    <property type="molecule type" value="Genomic_DNA"/>
</dbReference>
<gene>
    <name evidence="1" type="ORF">H4F90_05660</name>
</gene>
<reference evidence="1 2" key="1">
    <citation type="submission" date="2020-08" db="EMBL/GenBank/DDBJ databases">
        <title>Aquariorum lacteus gen. nov., sp. nov., a new member of the family Comamonadaceae, isolated from freshwater aquarium.</title>
        <authorList>
            <person name="Chun S.-J."/>
        </authorList>
    </citation>
    <scope>NUCLEOTIDE SEQUENCE [LARGE SCALE GENOMIC DNA]</scope>
    <source>
        <strain evidence="1 2">SJAQ100</strain>
    </source>
</reference>
<name>A0A839HI09_9BURK</name>
<dbReference type="Proteomes" id="UP000586093">
    <property type="component" value="Unassembled WGS sequence"/>
</dbReference>